<evidence type="ECO:0000256" key="3">
    <source>
        <dbReference type="ARBA" id="ARBA00023053"/>
    </source>
</evidence>
<evidence type="ECO:0000313" key="10">
    <source>
        <dbReference type="Proteomes" id="UP000277811"/>
    </source>
</evidence>
<feature type="compositionally biased region" description="Low complexity" evidence="7">
    <location>
        <begin position="27"/>
        <end position="36"/>
    </location>
</feature>
<dbReference type="PANTHER" id="PTHR45266">
    <property type="entry name" value="OXALOACETATE DECARBOXYLASE ALPHA CHAIN"/>
    <property type="match status" value="1"/>
</dbReference>
<dbReference type="InterPro" id="IPR001882">
    <property type="entry name" value="Biotin_BS"/>
</dbReference>
<evidence type="ECO:0000313" key="9">
    <source>
        <dbReference type="EMBL" id="VBB07842.1"/>
    </source>
</evidence>
<name>A0A498RC71_9FIRM</name>
<dbReference type="PROSITE" id="PS00188">
    <property type="entry name" value="BIOTIN"/>
    <property type="match status" value="1"/>
</dbReference>
<sequence length="132" mass="13012">MTTYTITVNGKSYDVTVEKKGEAVTPRVAAPSASAPAPAPAAAPVAAPAPAPKASAPAAGGAGSQVAAPMPGKVIALKVKTGDSVKKGQEVLVMEAMKMHNPVLASGDGVVKEIYVKEGDPVQAGQALALIG</sequence>
<evidence type="ECO:0000256" key="2">
    <source>
        <dbReference type="ARBA" id="ARBA00022967"/>
    </source>
</evidence>
<evidence type="ECO:0000256" key="7">
    <source>
        <dbReference type="SAM" id="MobiDB-lite"/>
    </source>
</evidence>
<keyword evidence="4" id="KW-0406">Ion transport</keyword>
<evidence type="ECO:0000256" key="6">
    <source>
        <dbReference type="ARBA" id="ARBA00023267"/>
    </source>
</evidence>
<evidence type="ECO:0000256" key="1">
    <source>
        <dbReference type="ARBA" id="ARBA00022448"/>
    </source>
</evidence>
<dbReference type="InterPro" id="IPR000089">
    <property type="entry name" value="Biotin_lipoyl"/>
</dbReference>
<reference evidence="9 10" key="1">
    <citation type="submission" date="2018-06" db="EMBL/GenBank/DDBJ databases">
        <authorList>
            <person name="Strepis N."/>
        </authorList>
    </citation>
    <scope>NUCLEOTIDE SEQUENCE [LARGE SCALE GENOMIC DNA]</scope>
    <source>
        <strain evidence="9">LUCI</strain>
    </source>
</reference>
<dbReference type="InterPro" id="IPR050709">
    <property type="entry name" value="Biotin_Carboxyl_Carrier/Decarb"/>
</dbReference>
<dbReference type="EMBL" id="UPPP01000082">
    <property type="protein sequence ID" value="VBB07842.1"/>
    <property type="molecule type" value="Genomic_DNA"/>
</dbReference>
<dbReference type="Proteomes" id="UP000277811">
    <property type="component" value="Unassembled WGS sequence"/>
</dbReference>
<keyword evidence="10" id="KW-1185">Reference proteome</keyword>
<keyword evidence="6" id="KW-0092">Biotin</keyword>
<dbReference type="CDD" id="cd06850">
    <property type="entry name" value="biotinyl_domain"/>
    <property type="match status" value="1"/>
</dbReference>
<feature type="compositionally biased region" description="Low complexity" evidence="7">
    <location>
        <begin position="52"/>
        <end position="66"/>
    </location>
</feature>
<evidence type="ECO:0000256" key="5">
    <source>
        <dbReference type="ARBA" id="ARBA00023201"/>
    </source>
</evidence>
<keyword evidence="3" id="KW-0915">Sodium</keyword>
<dbReference type="InterPro" id="IPR011053">
    <property type="entry name" value="Single_hybrid_motif"/>
</dbReference>
<dbReference type="FunFam" id="2.40.50.100:FF:000003">
    <property type="entry name" value="Acetyl-CoA carboxylase biotin carboxyl carrier protein"/>
    <property type="match status" value="1"/>
</dbReference>
<dbReference type="PANTHER" id="PTHR45266:SF3">
    <property type="entry name" value="OXALOACETATE DECARBOXYLASE ALPHA CHAIN"/>
    <property type="match status" value="1"/>
</dbReference>
<feature type="region of interest" description="Disordered" evidence="7">
    <location>
        <begin position="27"/>
        <end position="66"/>
    </location>
</feature>
<accession>A0A498RC71</accession>
<dbReference type="AlphaFoldDB" id="A0A498RC71"/>
<keyword evidence="5" id="KW-0739">Sodium transport</keyword>
<dbReference type="OrthoDB" id="9812676at2"/>
<dbReference type="PROSITE" id="PS50968">
    <property type="entry name" value="BIOTINYL_LIPOYL"/>
    <property type="match status" value="1"/>
</dbReference>
<keyword evidence="2" id="KW-1278">Translocase</keyword>
<feature type="compositionally biased region" description="Pro residues" evidence="7">
    <location>
        <begin position="37"/>
        <end position="51"/>
    </location>
</feature>
<dbReference type="SUPFAM" id="SSF51230">
    <property type="entry name" value="Single hybrid motif"/>
    <property type="match status" value="1"/>
</dbReference>
<gene>
    <name evidence="9" type="ORF">LUCI_3107</name>
</gene>
<dbReference type="Gene3D" id="2.40.50.100">
    <property type="match status" value="1"/>
</dbReference>
<dbReference type="GO" id="GO:0006814">
    <property type="term" value="P:sodium ion transport"/>
    <property type="evidence" value="ECO:0007669"/>
    <property type="project" value="UniProtKB-KW"/>
</dbReference>
<protein>
    <submittedName>
        <fullName evidence="9">Biotin/lipoyl attachment</fullName>
    </submittedName>
</protein>
<proteinExistence type="predicted"/>
<dbReference type="Pfam" id="PF00364">
    <property type="entry name" value="Biotin_lipoyl"/>
    <property type="match status" value="1"/>
</dbReference>
<feature type="domain" description="Lipoyl-binding" evidence="8">
    <location>
        <begin position="51"/>
        <end position="132"/>
    </location>
</feature>
<evidence type="ECO:0000256" key="4">
    <source>
        <dbReference type="ARBA" id="ARBA00023065"/>
    </source>
</evidence>
<keyword evidence="1" id="KW-0813">Transport</keyword>
<evidence type="ECO:0000259" key="8">
    <source>
        <dbReference type="PROSITE" id="PS50968"/>
    </source>
</evidence>
<dbReference type="RefSeq" id="WP_122628766.1">
    <property type="nucleotide sequence ID" value="NZ_UPPP01000082.1"/>
</dbReference>
<organism evidence="9 10">
    <name type="scientific">Lucifera butyrica</name>
    <dbReference type="NCBI Taxonomy" id="1351585"/>
    <lineage>
        <taxon>Bacteria</taxon>
        <taxon>Bacillati</taxon>
        <taxon>Bacillota</taxon>
        <taxon>Negativicutes</taxon>
        <taxon>Veillonellales</taxon>
        <taxon>Veillonellaceae</taxon>
        <taxon>Lucifera</taxon>
    </lineage>
</organism>